<dbReference type="AlphaFoldDB" id="U1GLQ0"/>
<dbReference type="InterPro" id="IPR013899">
    <property type="entry name" value="DUF1771"/>
</dbReference>
<reference evidence="5" key="1">
    <citation type="journal article" date="2014" name="BMC Genomics">
        <title>Genome characteristics reveal the impact of lichenization on lichen-forming fungus Endocarpon pusillum Hedwig (Verrucariales, Ascomycota).</title>
        <authorList>
            <person name="Wang Y.-Y."/>
            <person name="Liu B."/>
            <person name="Zhang X.-Y."/>
            <person name="Zhou Q.-M."/>
            <person name="Zhang T."/>
            <person name="Li H."/>
            <person name="Yu Y.-F."/>
            <person name="Zhang X.-L."/>
            <person name="Hao X.-Y."/>
            <person name="Wang M."/>
            <person name="Wang L."/>
            <person name="Wei J.-C."/>
        </authorList>
    </citation>
    <scope>NUCLEOTIDE SEQUENCE [LARGE SCALE GENOMIC DNA]</scope>
    <source>
        <strain evidence="5">Z07020 / HMAS-L-300199</strain>
    </source>
</reference>
<dbReference type="GO" id="GO:0043130">
    <property type="term" value="F:ubiquitin binding"/>
    <property type="evidence" value="ECO:0007669"/>
    <property type="project" value="InterPro"/>
</dbReference>
<dbReference type="Gene3D" id="3.30.1370.110">
    <property type="match status" value="1"/>
</dbReference>
<dbReference type="SUPFAM" id="SSF160443">
    <property type="entry name" value="SMR domain-like"/>
    <property type="match status" value="1"/>
</dbReference>
<feature type="domain" description="Smr" evidence="2">
    <location>
        <begin position="439"/>
        <end position="529"/>
    </location>
</feature>
<dbReference type="InterPro" id="IPR009060">
    <property type="entry name" value="UBA-like_sf"/>
</dbReference>
<dbReference type="OMA" id="ELENEYC"/>
<evidence type="ECO:0000259" key="3">
    <source>
        <dbReference type="PROSITE" id="PS51140"/>
    </source>
</evidence>
<dbReference type="Proteomes" id="UP000019373">
    <property type="component" value="Unassembled WGS sequence"/>
</dbReference>
<evidence type="ECO:0000259" key="2">
    <source>
        <dbReference type="PROSITE" id="PS50828"/>
    </source>
</evidence>
<dbReference type="PANTHER" id="PTHR46535">
    <property type="entry name" value="NEDD4-BINDING PROTEIN 2"/>
    <property type="match status" value="1"/>
</dbReference>
<feature type="domain" description="CUE" evidence="3">
    <location>
        <begin position="120"/>
        <end position="163"/>
    </location>
</feature>
<evidence type="ECO:0000313" key="5">
    <source>
        <dbReference type="Proteomes" id="UP000019373"/>
    </source>
</evidence>
<dbReference type="GO" id="GO:0004519">
    <property type="term" value="F:endonuclease activity"/>
    <property type="evidence" value="ECO:0007669"/>
    <property type="project" value="TreeGrafter"/>
</dbReference>
<feature type="region of interest" description="Disordered" evidence="1">
    <location>
        <begin position="169"/>
        <end position="214"/>
    </location>
</feature>
<dbReference type="HOGENOM" id="CLU_023589_0_0_1"/>
<dbReference type="RefSeq" id="XP_007801553.1">
    <property type="nucleotide sequence ID" value="XM_007803362.1"/>
</dbReference>
<dbReference type="PROSITE" id="PS51140">
    <property type="entry name" value="CUE"/>
    <property type="match status" value="1"/>
</dbReference>
<dbReference type="SMART" id="SM01162">
    <property type="entry name" value="DUF1771"/>
    <property type="match status" value="1"/>
</dbReference>
<feature type="compositionally biased region" description="Basic residues" evidence="1">
    <location>
        <begin position="190"/>
        <end position="200"/>
    </location>
</feature>
<protein>
    <recommendedName>
        <fullName evidence="6">Smr domain-containing protein</fullName>
    </recommendedName>
</protein>
<dbReference type="Gene3D" id="1.10.8.10">
    <property type="entry name" value="DNA helicase RuvA subunit, C-terminal domain"/>
    <property type="match status" value="1"/>
</dbReference>
<dbReference type="InterPro" id="IPR052772">
    <property type="entry name" value="Endo/PolyKinase_Domain-Protein"/>
</dbReference>
<keyword evidence="5" id="KW-1185">Reference proteome</keyword>
<dbReference type="OrthoDB" id="443981at2759"/>
<dbReference type="PANTHER" id="PTHR46535:SF1">
    <property type="entry name" value="NEDD4-BINDING PROTEIN 2"/>
    <property type="match status" value="1"/>
</dbReference>
<dbReference type="InterPro" id="IPR002625">
    <property type="entry name" value="Smr_dom"/>
</dbReference>
<dbReference type="SUPFAM" id="SSF46934">
    <property type="entry name" value="UBA-like"/>
    <property type="match status" value="1"/>
</dbReference>
<dbReference type="SMART" id="SM00463">
    <property type="entry name" value="SMR"/>
    <property type="match status" value="1"/>
</dbReference>
<dbReference type="CDD" id="cd14279">
    <property type="entry name" value="CUE"/>
    <property type="match status" value="1"/>
</dbReference>
<evidence type="ECO:0000313" key="4">
    <source>
        <dbReference type="EMBL" id="ERF72831.1"/>
    </source>
</evidence>
<dbReference type="EMBL" id="KE721034">
    <property type="protein sequence ID" value="ERF72831.1"/>
    <property type="molecule type" value="Genomic_DNA"/>
</dbReference>
<accession>U1GLQ0</accession>
<gene>
    <name evidence="4" type="ORF">EPUS_04266</name>
</gene>
<organism evidence="4 5">
    <name type="scientific">Endocarpon pusillum (strain Z07020 / HMAS-L-300199)</name>
    <name type="common">Lichen-forming fungus</name>
    <dbReference type="NCBI Taxonomy" id="1263415"/>
    <lineage>
        <taxon>Eukaryota</taxon>
        <taxon>Fungi</taxon>
        <taxon>Dikarya</taxon>
        <taxon>Ascomycota</taxon>
        <taxon>Pezizomycotina</taxon>
        <taxon>Eurotiomycetes</taxon>
        <taxon>Chaetothyriomycetidae</taxon>
        <taxon>Verrucariales</taxon>
        <taxon>Verrucariaceae</taxon>
        <taxon>Endocarpon</taxon>
    </lineage>
</organism>
<dbReference type="GeneID" id="19239297"/>
<sequence length="529" mass="56845">MDDTKAIIEKLRSDFCPPIDEPAFYAICLDYDLGNQEALGTCLENLEIIKAAALEADTRAFDASGTGGFVARDLETSVESASSCNGTLSGSQEVESITTGLSDLAWDDDSAEGRDLDDAGDEAKVAWLRAMFPNITEQNVCYRLQKCHGNLTRTIDELLNLSFIDQSEPEGQSTIPKGIDGFTQVEDHGRGRKGKAKRRLRTSDSTRSNSTTSMYAGAQHEPYNVWASMADDVEFIRARSVLRTQYVRSIYHAQNKSLARTISLLASQEGANFSSAETSSSVGKAQFAELRTEFPSIPESQLYGLLVMSGNKTSAAQELAGAMITAPMEISASQSPIIAKYAPVDLTSDIESSKTPSSTPWNQVSYLKAESLAAAKAAAGNTAFLQASNAYRRGKSDHLIGGAAAYYADVAHENVRAAKELSAYAADSLVMSQSTSCMLDLHGVSVADAVRIAKKQVAIWWDNLGDTKYASGGGGPVREGYRVVTGIGRHSRDGTPRIGPAVSRMLVKEGWKVTVGQGEILITGKARRS</sequence>
<evidence type="ECO:0008006" key="6">
    <source>
        <dbReference type="Google" id="ProtNLM"/>
    </source>
</evidence>
<dbReference type="Pfam" id="PF26286">
    <property type="entry name" value="UBA_10"/>
    <property type="match status" value="1"/>
</dbReference>
<dbReference type="PROSITE" id="PS50828">
    <property type="entry name" value="SMR"/>
    <property type="match status" value="1"/>
</dbReference>
<dbReference type="InterPro" id="IPR003892">
    <property type="entry name" value="CUE"/>
</dbReference>
<dbReference type="InterPro" id="IPR058864">
    <property type="entry name" value="UBA_10"/>
</dbReference>
<name>U1GLQ0_ENDPU</name>
<evidence type="ECO:0000256" key="1">
    <source>
        <dbReference type="SAM" id="MobiDB-lite"/>
    </source>
</evidence>
<feature type="compositionally biased region" description="Low complexity" evidence="1">
    <location>
        <begin position="203"/>
        <end position="213"/>
    </location>
</feature>
<dbReference type="GO" id="GO:0005634">
    <property type="term" value="C:nucleus"/>
    <property type="evidence" value="ECO:0007669"/>
    <property type="project" value="TreeGrafter"/>
</dbReference>
<proteinExistence type="predicted"/>
<dbReference type="eggNOG" id="KOG2401">
    <property type="taxonomic scope" value="Eukaryota"/>
</dbReference>
<dbReference type="InterPro" id="IPR036063">
    <property type="entry name" value="Smr_dom_sf"/>
</dbReference>